<dbReference type="SUPFAM" id="SSF52833">
    <property type="entry name" value="Thioredoxin-like"/>
    <property type="match status" value="1"/>
</dbReference>
<dbReference type="Pfam" id="PF00578">
    <property type="entry name" value="AhpC-TSA"/>
    <property type="match status" value="1"/>
</dbReference>
<evidence type="ECO:0000313" key="2">
    <source>
        <dbReference type="EMBL" id="RZO26794.1"/>
    </source>
</evidence>
<dbReference type="PROSITE" id="PS51352">
    <property type="entry name" value="THIOREDOXIN_2"/>
    <property type="match status" value="1"/>
</dbReference>
<name>A0A520MZZ2_9GAMM</name>
<evidence type="ECO:0000259" key="1">
    <source>
        <dbReference type="PROSITE" id="PS51352"/>
    </source>
</evidence>
<reference evidence="2 3" key="1">
    <citation type="submission" date="2019-02" db="EMBL/GenBank/DDBJ databases">
        <title>Prokaryotic population dynamics and viral predation in marine succession experiment using metagenomics: the confinement effect.</title>
        <authorList>
            <person name="Haro-Moreno J.M."/>
            <person name="Rodriguez-Valera F."/>
            <person name="Lopez-Perez M."/>
        </authorList>
    </citation>
    <scope>NUCLEOTIDE SEQUENCE [LARGE SCALE GENOMIC DNA]</scope>
    <source>
        <strain evidence="2">MED-G159</strain>
    </source>
</reference>
<protein>
    <submittedName>
        <fullName evidence="2">Redoxin domain-containing protein</fullName>
    </submittedName>
</protein>
<feature type="domain" description="Thioredoxin" evidence="1">
    <location>
        <begin position="19"/>
        <end position="177"/>
    </location>
</feature>
<dbReference type="Proteomes" id="UP000315825">
    <property type="component" value="Unassembled WGS sequence"/>
</dbReference>
<accession>A0A520MZZ2</accession>
<comment type="caution">
    <text evidence="2">The sequence shown here is derived from an EMBL/GenBank/DDBJ whole genome shotgun (WGS) entry which is preliminary data.</text>
</comment>
<gene>
    <name evidence="2" type="ORF">EVA92_01160</name>
</gene>
<dbReference type="Gene3D" id="3.40.30.10">
    <property type="entry name" value="Glutaredoxin"/>
    <property type="match status" value="1"/>
</dbReference>
<dbReference type="InterPro" id="IPR000866">
    <property type="entry name" value="AhpC/TSA"/>
</dbReference>
<dbReference type="AlphaFoldDB" id="A0A520MZZ2"/>
<proteinExistence type="predicted"/>
<dbReference type="EMBL" id="SHBE01000002">
    <property type="protein sequence ID" value="RZO26794.1"/>
    <property type="molecule type" value="Genomic_DNA"/>
</dbReference>
<dbReference type="InterPro" id="IPR013766">
    <property type="entry name" value="Thioredoxin_domain"/>
</dbReference>
<dbReference type="GO" id="GO:0016209">
    <property type="term" value="F:antioxidant activity"/>
    <property type="evidence" value="ECO:0007669"/>
    <property type="project" value="InterPro"/>
</dbReference>
<sequence length="199" mass="22198">MKIKLLILLILLLPIFGGVKNNSAAPNFELTNQENEAISLGDFKGKKVILEWTNHECPFVKRHYDTNNMQSLQRDAAEDDIVWLSIISSAPKKQGYVSKDEAKALTDERNAYPSHVLFDEKGDVGRLYDAKTTPHMYLIDEQGELKYQGAIDDLGGTGALFSSDLTLAKNYIKNALVELAKGIQVTDAKTRPYGCSIKY</sequence>
<evidence type="ECO:0000313" key="3">
    <source>
        <dbReference type="Proteomes" id="UP000315825"/>
    </source>
</evidence>
<dbReference type="PANTHER" id="PTHR43640">
    <property type="entry name" value="OS07G0260300 PROTEIN"/>
    <property type="match status" value="1"/>
</dbReference>
<dbReference type="PANTHER" id="PTHR43640:SF1">
    <property type="entry name" value="THIOREDOXIN-DEPENDENT PEROXIREDOXIN"/>
    <property type="match status" value="1"/>
</dbReference>
<dbReference type="GO" id="GO:0016491">
    <property type="term" value="F:oxidoreductase activity"/>
    <property type="evidence" value="ECO:0007669"/>
    <property type="project" value="InterPro"/>
</dbReference>
<dbReference type="InterPro" id="IPR047262">
    <property type="entry name" value="PRX-like1"/>
</dbReference>
<organism evidence="2 3">
    <name type="scientific">SAR86 cluster bacterium</name>
    <dbReference type="NCBI Taxonomy" id="2030880"/>
    <lineage>
        <taxon>Bacteria</taxon>
        <taxon>Pseudomonadati</taxon>
        <taxon>Pseudomonadota</taxon>
        <taxon>Gammaproteobacteria</taxon>
        <taxon>SAR86 cluster</taxon>
    </lineage>
</organism>
<dbReference type="InterPro" id="IPR036249">
    <property type="entry name" value="Thioredoxin-like_sf"/>
</dbReference>